<comment type="catalytic activity">
    <reaction evidence="7">
        <text>Similar to pepsin, but also cleaves on either side of Asp and at Lys-|-Arg.</text>
        <dbReference type="EC" id="3.4.23.12"/>
    </reaction>
</comment>
<dbReference type="PRINTS" id="PR00792">
    <property type="entry name" value="PEPSIN"/>
</dbReference>
<proteinExistence type="inferred from homology"/>
<evidence type="ECO:0000256" key="11">
    <source>
        <dbReference type="RuleBase" id="RU000454"/>
    </source>
</evidence>
<evidence type="ECO:0000256" key="12">
    <source>
        <dbReference type="SAM" id="SignalP"/>
    </source>
</evidence>
<dbReference type="PANTHER" id="PTHR47967">
    <property type="entry name" value="OS07G0603500 PROTEIN-RELATED"/>
    <property type="match status" value="1"/>
</dbReference>
<dbReference type="InterPro" id="IPR033121">
    <property type="entry name" value="PEPTIDASE_A1"/>
</dbReference>
<feature type="domain" description="Peptidase A1" evidence="13">
    <location>
        <begin position="111"/>
        <end position="445"/>
    </location>
</feature>
<dbReference type="InterPro" id="IPR032799">
    <property type="entry name" value="TAXi_C"/>
</dbReference>
<evidence type="ECO:0000256" key="7">
    <source>
        <dbReference type="ARBA" id="ARBA00051299"/>
    </source>
</evidence>
<dbReference type="FunFam" id="2.40.70.10:FF:000033">
    <property type="entry name" value="Aspartyl protease family protein"/>
    <property type="match status" value="1"/>
</dbReference>
<feature type="active site" evidence="10">
    <location>
        <position position="335"/>
    </location>
</feature>
<dbReference type="EC" id="3.4.23.12" evidence="9"/>
<dbReference type="GO" id="GO:0004190">
    <property type="term" value="F:aspartic-type endopeptidase activity"/>
    <property type="evidence" value="ECO:0007669"/>
    <property type="project" value="UniProtKB-KW"/>
</dbReference>
<dbReference type="InterPro" id="IPR001969">
    <property type="entry name" value="Aspartic_peptidase_AS"/>
</dbReference>
<dbReference type="Pfam" id="PF14541">
    <property type="entry name" value="TAXi_C"/>
    <property type="match status" value="1"/>
</dbReference>
<dbReference type="InterPro" id="IPR001461">
    <property type="entry name" value="Aspartic_peptidase_A1"/>
</dbReference>
<sequence>MAEQMGSCKYLFMSLLMLFQVVQCRVLTVSEIVGVKLPNQPKSFRFDLVHRDSLISPLSPGNISSTERWKRAVERSNERLQKFQLDSRSYSDKVSDLKDSQSSVSAGTGEFLMKLAIGTPAVSYSAILDTGSDLTWTQCKPCLDCYSQPTPIFDPSKSSSYSTVPCSSSLCAALPQYDCSQSSCEYYYTYGDYSSTMGILSYETFTLTAEKLPQIAFGCGEDNEGSGFSQGGGLVGFGRGPLSFISQIGPAVGNKFSYCLVSTTDPPSKTSPLILGSAAGLNAKTFGFTPLIKNSVHETFYYLSLEGISVGDNALDIPAGTFDLDSDGSGGIIIDSGTTITYLDQSGYDAVRQGLDSAVSLPQADGSSAGLDLCYTSAAADFPSITFHFKGADYVLAKENYLYHDSSGVVCLAMLPSSGLSIFGNFQQQNFHIIYDLDSSMLSFAPAVCDSL</sequence>
<dbReference type="GO" id="GO:0006508">
    <property type="term" value="P:proteolysis"/>
    <property type="evidence" value="ECO:0007669"/>
    <property type="project" value="UniProtKB-KW"/>
</dbReference>
<keyword evidence="4 11" id="KW-0064">Aspartyl protease</keyword>
<comment type="similarity">
    <text evidence="1 11">Belongs to the peptidase A1 family.</text>
</comment>
<feature type="chain" id="PRO_5002311344" description="nepenthesin" evidence="12">
    <location>
        <begin position="25"/>
        <end position="452"/>
    </location>
</feature>
<evidence type="ECO:0000256" key="6">
    <source>
        <dbReference type="ARBA" id="ARBA00023180"/>
    </source>
</evidence>
<evidence type="ECO:0000256" key="3">
    <source>
        <dbReference type="ARBA" id="ARBA00022729"/>
    </source>
</evidence>
<dbReference type="InterPro" id="IPR021109">
    <property type="entry name" value="Peptidase_aspartic_dom_sf"/>
</dbReference>
<dbReference type="GO" id="GO:0005576">
    <property type="term" value="C:extracellular region"/>
    <property type="evidence" value="ECO:0007669"/>
    <property type="project" value="TreeGrafter"/>
</dbReference>
<dbReference type="CDD" id="cd05476">
    <property type="entry name" value="pepsin_A_like_plant"/>
    <property type="match status" value="1"/>
</dbReference>
<accession>A0A0D6QSE2</accession>
<dbReference type="PROSITE" id="PS51767">
    <property type="entry name" value="PEPTIDASE_A1"/>
    <property type="match status" value="1"/>
</dbReference>
<evidence type="ECO:0000256" key="8">
    <source>
        <dbReference type="ARBA" id="ARBA00053221"/>
    </source>
</evidence>
<evidence type="ECO:0000256" key="2">
    <source>
        <dbReference type="ARBA" id="ARBA00022670"/>
    </source>
</evidence>
<dbReference type="InterPro" id="IPR034161">
    <property type="entry name" value="Pepsin-like_plant"/>
</dbReference>
<feature type="signal peptide" evidence="12">
    <location>
        <begin position="1"/>
        <end position="24"/>
    </location>
</feature>
<dbReference type="PANTHER" id="PTHR47967:SF128">
    <property type="entry name" value="ASPARTIC PROTEINASE CDR1-LIKE"/>
    <property type="match status" value="1"/>
</dbReference>
<dbReference type="InterPro" id="IPR032861">
    <property type="entry name" value="TAXi_N"/>
</dbReference>
<keyword evidence="5 11" id="KW-0378">Hydrolase</keyword>
<dbReference type="InterPro" id="IPR051708">
    <property type="entry name" value="Plant_Aspart_Prot_A1"/>
</dbReference>
<dbReference type="SUPFAM" id="SSF50630">
    <property type="entry name" value="Acid proteases"/>
    <property type="match status" value="1"/>
</dbReference>
<keyword evidence="2 11" id="KW-0645">Protease</keyword>
<evidence type="ECO:0000256" key="10">
    <source>
        <dbReference type="PIRSR" id="PIRSR601461-1"/>
    </source>
</evidence>
<evidence type="ECO:0000259" key="13">
    <source>
        <dbReference type="PROSITE" id="PS51767"/>
    </source>
</evidence>
<feature type="active site" evidence="10">
    <location>
        <position position="129"/>
    </location>
</feature>
<dbReference type="EMBL" id="GCKF01047237">
    <property type="protein sequence ID" value="JAG93311.1"/>
    <property type="molecule type" value="Transcribed_RNA"/>
</dbReference>
<evidence type="ECO:0000256" key="4">
    <source>
        <dbReference type="ARBA" id="ARBA00022750"/>
    </source>
</evidence>
<evidence type="ECO:0000256" key="5">
    <source>
        <dbReference type="ARBA" id="ARBA00022801"/>
    </source>
</evidence>
<protein>
    <recommendedName>
        <fullName evidence="9">nepenthesin</fullName>
        <ecNumber evidence="9">3.4.23.12</ecNumber>
    </recommendedName>
</protein>
<organism evidence="14">
    <name type="scientific">Araucaria cunninghamii</name>
    <name type="common">Hoop pine</name>
    <name type="synonym">Moreton Bay pine</name>
    <dbReference type="NCBI Taxonomy" id="56994"/>
    <lineage>
        <taxon>Eukaryota</taxon>
        <taxon>Viridiplantae</taxon>
        <taxon>Streptophyta</taxon>
        <taxon>Embryophyta</taxon>
        <taxon>Tracheophyta</taxon>
        <taxon>Spermatophyta</taxon>
        <taxon>Pinopsida</taxon>
        <taxon>Pinidae</taxon>
        <taxon>Conifers II</taxon>
        <taxon>Araucariales</taxon>
        <taxon>Araucariaceae</taxon>
        <taxon>Araucaria</taxon>
    </lineage>
</organism>
<dbReference type="AlphaFoldDB" id="A0A0D6QSE2"/>
<dbReference type="Gene3D" id="2.40.70.10">
    <property type="entry name" value="Acid Proteases"/>
    <property type="match status" value="2"/>
</dbReference>
<keyword evidence="3 12" id="KW-0732">Signal</keyword>
<dbReference type="Pfam" id="PF14543">
    <property type="entry name" value="TAXi_N"/>
    <property type="match status" value="1"/>
</dbReference>
<keyword evidence="6" id="KW-0325">Glycoprotein</keyword>
<name>A0A0D6QSE2_ARACU</name>
<dbReference type="FunFam" id="2.40.70.10:FF:000016">
    <property type="entry name" value="Probable aspartic protease At2g35615"/>
    <property type="match status" value="1"/>
</dbReference>
<evidence type="ECO:0000256" key="1">
    <source>
        <dbReference type="ARBA" id="ARBA00007447"/>
    </source>
</evidence>
<dbReference type="PROSITE" id="PS00141">
    <property type="entry name" value="ASP_PROTEASE"/>
    <property type="match status" value="1"/>
</dbReference>
<reference evidence="14" key="1">
    <citation type="submission" date="2015-03" db="EMBL/GenBank/DDBJ databases">
        <title>A transcriptome of Araucaria cunninghamii, an australian fine timber species.</title>
        <authorList>
            <person name="Jing Yi C.J.Y."/>
            <person name="Yin San L.Y.S."/>
            <person name="Abdul Karim S.S."/>
            <person name="Wan Azmi N.N."/>
            <person name="Hercus R.R."/>
            <person name="Croft L.L."/>
        </authorList>
    </citation>
    <scope>NUCLEOTIDE SEQUENCE</scope>
    <source>
        <strain evidence="14">MI0301</strain>
        <tissue evidence="14">Leaf</tissue>
    </source>
</reference>
<comment type="function">
    <text evidence="8">Extracellular proteinase found in the pitcher fluid of carnivorous plants. Digest prey for nitrogen uptake.</text>
</comment>
<evidence type="ECO:0000256" key="9">
    <source>
        <dbReference type="ARBA" id="ARBA00067063"/>
    </source>
</evidence>
<evidence type="ECO:0000313" key="14">
    <source>
        <dbReference type="EMBL" id="JAG93311.1"/>
    </source>
</evidence>